<feature type="region of interest" description="Disordered" evidence="1">
    <location>
        <begin position="387"/>
        <end position="427"/>
    </location>
</feature>
<proteinExistence type="predicted"/>
<organism evidence="3 4">
    <name type="scientific">Synechococcus phage syn9</name>
    <dbReference type="NCBI Taxonomy" id="382359"/>
    <lineage>
        <taxon>Viruses</taxon>
        <taxon>Duplodnaviria</taxon>
        <taxon>Heunggongvirae</taxon>
        <taxon>Uroviricota</taxon>
        <taxon>Caudoviricetes</taxon>
        <taxon>Pantevenvirales</taxon>
        <taxon>Kyanoviridae</taxon>
        <taxon>Ormenosvirus</taxon>
        <taxon>Ormenosvirus syn9</taxon>
    </lineage>
</organism>
<evidence type="ECO:0000259" key="2">
    <source>
        <dbReference type="Pfam" id="PF14240"/>
    </source>
</evidence>
<feature type="compositionally biased region" description="Polar residues" evidence="1">
    <location>
        <begin position="387"/>
        <end position="397"/>
    </location>
</feature>
<evidence type="ECO:0000313" key="3">
    <source>
        <dbReference type="EMBL" id="ABA47072.1"/>
    </source>
</evidence>
<dbReference type="InterPro" id="IPR025924">
    <property type="entry name" value="YHYH_dom"/>
</dbReference>
<feature type="domain" description="YHYH" evidence="2">
    <location>
        <begin position="693"/>
        <end position="735"/>
    </location>
</feature>
<accession>Q0QZC5</accession>
<dbReference type="RefSeq" id="YP_717770.1">
    <property type="nucleotide sequence ID" value="NC_008296.2"/>
</dbReference>
<dbReference type="Proteomes" id="UP000000909">
    <property type="component" value="Segment"/>
</dbReference>
<dbReference type="Pfam" id="PF14240">
    <property type="entry name" value="YHYH"/>
    <property type="match status" value="2"/>
</dbReference>
<keyword evidence="4" id="KW-1185">Reference proteome</keyword>
<evidence type="ECO:0000256" key="1">
    <source>
        <dbReference type="SAM" id="MobiDB-lite"/>
    </source>
</evidence>
<feature type="domain" description="YHYH" evidence="2">
    <location>
        <begin position="508"/>
        <end position="563"/>
    </location>
</feature>
<organismHost>
    <name type="scientific">Synechococcus</name>
    <dbReference type="NCBI Taxonomy" id="1129"/>
</organismHost>
<dbReference type="GeneID" id="4239002"/>
<reference evidence="3 4" key="1">
    <citation type="journal article" date="2007" name="Environ. Microbiol.">
        <title>Genomic and structural analysis of Syn9, a cyanophage infecting marine Prochlorococcus and Synechococcus.</title>
        <authorList>
            <person name="Weigele P.R."/>
            <person name="Pope W.H."/>
            <person name="Pedulla M.L."/>
            <person name="Houtz J.M."/>
            <person name="Smith A.L."/>
            <person name="Conway J.F."/>
            <person name="King J."/>
            <person name="Hatfull G.F."/>
            <person name="Lawrence J.G."/>
            <person name="Hendrix R.W."/>
        </authorList>
    </citation>
    <scope>NUCLEOTIDE SEQUENCE</scope>
</reference>
<sequence>MARTIPGSGAVIEPIFNDIFGVKAVKVLEGGSGYESSDPPRLTVTGCGTPVEEALLYPIIDDVSGKIIHIRVLNSGRGYDPLRLAIIPEQDTPNVVTSFDIRRIWQSNPNSQTVGSFATDTDRFTITSDNHPKPADYVNERNPGGGPLEDQTFNQTFIFRGGKDVPHFGDRPTEKNKPLGIMSNGVLLHTPDWAIQDDTPVGFNVDTVKYDYVKNSDAFGGIIDNNQYYYSSNKLINHFKERNGVFENGLLRQFTWRIKSEFDNVLIVVNNIVEQLGEIEVGRIVEKVGDTFARGEIAKIVEDENGNPSRIYLRLVQGTFASGDNLLGSTGFTMTIAEDPITFPNGIFYIDFGPDAEEFGNFIPGQFYLAPQNVRVQRNYQIIWDQSDSSNQPSDIHTNGHPMQFSTTPDGPLNQTPGTLYYNSTGASAAPSTDYENEFRPTFIMNADETNRIYYFCRYHRHMSGYTGDEGYMVLDPVIENEPLPNNYYISDYYVDGSTIDYSRHVTGHSRILGLSFDGYPIYGPFGYDDSGNVTRMTSSYRFKVGDEVDGARPIITTTGTVNYTVTTVNNEFLIDGSVPAFLNLDRGKTYIFNLDDSSNLNLPLLLSTTEDGWHSTGQSADIGVESYLYNDAVEYVIDGVVTTYGNYIANFNSAVTREVRFTPRANSPRLLYVFGYPIASVGFRCVQDGYLIGDLVQDYIFEEGLGNLDRHNGKFAVTPEYPNGTYAYFMTTDSSDNPVYPYVIGPEFYGTPQHPGSTVPALQDTFPAGASGEVILNPDGSVGYVKMTRNGDGYFGSAQAKILGGGGTGATGSPVVQTVTSLSLLQEGRSFATPPTLIFEGGGGQGARGRATINTAGKVTSIQINDPGEFYQEPPYILITGGGGIGAKAEAVVDQGIVTAINITDPGNDYVNPPNIIFTKLVNLKRKVRSRQSFNSIENYITGLLKDISASDTEIYVDSTDAFPGSGSLIIGNEIVSYTSKSRERFQNVTRGRNFRYDQRVILDTSQNDGEGNSTYSYNVGDRVIRRIENSNNKIAKVYDWNPSTRALLVTFEVDELAFIDGGIPSTEDAIVQFDAGVAASAPSGFNPHVLIEELGQNIVTLTQPIGLLTDRVFEDDDELDGVGDGIPDLVNTGTDFENQIALDGGIYNSLYGIEETVGGQNTTLFQAGDQIKDASIPFRYATILEAGGLSEGVPHDADMQIYIDPNDNNGQNYFPEEIVTGEISGVRATVVSWNNTEGILTVRDVVPFNTGNLAVGINGVLYKFSDTGTIVDFIVQNPGNDYSATPSITVENAGDIQATATAVMTTAGDQIASVTVNSGGYGYIQYIDGTYNTRPTITVDNDPGDSTGNGAAIQAILGGENLNGNNGARYRIKRVEFGTQLRSE</sequence>
<dbReference type="EMBL" id="DQ149023">
    <property type="protein sequence ID" value="ABA47072.1"/>
    <property type="molecule type" value="Genomic_DNA"/>
</dbReference>
<feature type="compositionally biased region" description="Polar residues" evidence="1">
    <location>
        <begin position="404"/>
        <end position="427"/>
    </location>
</feature>
<evidence type="ECO:0000313" key="4">
    <source>
        <dbReference type="Proteomes" id="UP000000909"/>
    </source>
</evidence>
<protein>
    <recommendedName>
        <fullName evidence="2">YHYH domain-containing protein</fullName>
    </recommendedName>
</protein>
<name>Q0QZC5_BPSYS</name>
<dbReference type="KEGG" id="vg:4239002"/>